<keyword evidence="1" id="KW-0732">Signal</keyword>
<protein>
    <submittedName>
        <fullName evidence="2">Uncharacterized protein</fullName>
    </submittedName>
</protein>
<dbReference type="OrthoDB" id="7948714at2"/>
<feature type="chain" id="PRO_5002492263" evidence="1">
    <location>
        <begin position="19"/>
        <end position="160"/>
    </location>
</feature>
<evidence type="ECO:0000313" key="3">
    <source>
        <dbReference type="Proteomes" id="UP000033514"/>
    </source>
</evidence>
<feature type="signal peptide" evidence="1">
    <location>
        <begin position="1"/>
        <end position="18"/>
    </location>
</feature>
<keyword evidence="3" id="KW-1185">Reference proteome</keyword>
<sequence>MRTPFLFVLSLLSLPAFAADWKYEGGATPIAYADNGAAQFQFACRGSVLAMAYWVKKPSASVAGSSSLSLAMNSGGGSVSAGADTRFAQDFPTIHNDGSSLLIRGPVAQQWARAAQQAGETIELAFVSTHAAGKPTFLDTQKFGAKGSSAAIAKVLGHCG</sequence>
<dbReference type="EMBL" id="LAJG01000001">
    <property type="protein sequence ID" value="KKB82552.1"/>
    <property type="molecule type" value="Genomic_DNA"/>
</dbReference>
<reference evidence="2 3" key="1">
    <citation type="submission" date="2015-03" db="EMBL/GenBank/DDBJ databases">
        <authorList>
            <person name="Hassan Y.I."/>
            <person name="Lepp D."/>
            <person name="Zhou T."/>
        </authorList>
    </citation>
    <scope>NUCLEOTIDE SEQUENCE [LARGE SCALE GENOMIC DNA]</scope>
    <source>
        <strain evidence="2 3">GH2-10</strain>
    </source>
</reference>
<proteinExistence type="predicted"/>
<dbReference type="RefSeq" id="WP_046141021.1">
    <property type="nucleotide sequence ID" value="NZ_LAJG01000001.1"/>
</dbReference>
<dbReference type="AlphaFoldDB" id="A0A0F5LLR9"/>
<name>A0A0F5LLR9_9HYPH</name>
<dbReference type="STRING" id="361041.VW35_00220"/>
<organism evidence="2 3">
    <name type="scientific">Devosia soli</name>
    <dbReference type="NCBI Taxonomy" id="361041"/>
    <lineage>
        <taxon>Bacteria</taxon>
        <taxon>Pseudomonadati</taxon>
        <taxon>Pseudomonadota</taxon>
        <taxon>Alphaproteobacteria</taxon>
        <taxon>Hyphomicrobiales</taxon>
        <taxon>Devosiaceae</taxon>
        <taxon>Devosia</taxon>
    </lineage>
</organism>
<accession>A0A0F5LLR9</accession>
<gene>
    <name evidence="2" type="ORF">VW35_00220</name>
</gene>
<evidence type="ECO:0000256" key="1">
    <source>
        <dbReference type="SAM" id="SignalP"/>
    </source>
</evidence>
<evidence type="ECO:0000313" key="2">
    <source>
        <dbReference type="EMBL" id="KKB82552.1"/>
    </source>
</evidence>
<comment type="caution">
    <text evidence="2">The sequence shown here is derived from an EMBL/GenBank/DDBJ whole genome shotgun (WGS) entry which is preliminary data.</text>
</comment>
<dbReference type="Proteomes" id="UP000033514">
    <property type="component" value="Unassembled WGS sequence"/>
</dbReference>
<dbReference type="PATRIC" id="fig|361041.3.peg.45"/>